<dbReference type="Proteomes" id="UP001500751">
    <property type="component" value="Unassembled WGS sequence"/>
</dbReference>
<gene>
    <name evidence="3" type="ORF">GCM10009839_58940</name>
</gene>
<evidence type="ECO:0000256" key="1">
    <source>
        <dbReference type="PROSITE-ProRule" id="PRU01248"/>
    </source>
</evidence>
<protein>
    <recommendedName>
        <fullName evidence="2">Core-binding (CB) domain-containing protein</fullName>
    </recommendedName>
</protein>
<reference evidence="3 4" key="1">
    <citation type="journal article" date="2019" name="Int. J. Syst. Evol. Microbiol.">
        <title>The Global Catalogue of Microorganisms (GCM) 10K type strain sequencing project: providing services to taxonomists for standard genome sequencing and annotation.</title>
        <authorList>
            <consortium name="The Broad Institute Genomics Platform"/>
            <consortium name="The Broad Institute Genome Sequencing Center for Infectious Disease"/>
            <person name="Wu L."/>
            <person name="Ma J."/>
        </authorList>
    </citation>
    <scope>NUCLEOTIDE SEQUENCE [LARGE SCALE GENOMIC DNA]</scope>
    <source>
        <strain evidence="3 4">JCM 16014</strain>
    </source>
</reference>
<feature type="domain" description="Core-binding (CB)" evidence="2">
    <location>
        <begin position="31"/>
        <end position="125"/>
    </location>
</feature>
<dbReference type="InterPro" id="IPR044068">
    <property type="entry name" value="CB"/>
</dbReference>
<comment type="caution">
    <text evidence="3">The sequence shown here is derived from an EMBL/GenBank/DDBJ whole genome shotgun (WGS) entry which is preliminary data.</text>
</comment>
<accession>A0ABN2V0I1</accession>
<organism evidence="3 4">
    <name type="scientific">Catenulispora yoronensis</name>
    <dbReference type="NCBI Taxonomy" id="450799"/>
    <lineage>
        <taxon>Bacteria</taxon>
        <taxon>Bacillati</taxon>
        <taxon>Actinomycetota</taxon>
        <taxon>Actinomycetes</taxon>
        <taxon>Catenulisporales</taxon>
        <taxon>Catenulisporaceae</taxon>
        <taxon>Catenulispora</taxon>
    </lineage>
</organism>
<dbReference type="RefSeq" id="WP_344668929.1">
    <property type="nucleotide sequence ID" value="NZ_BAAAQN010000041.1"/>
</dbReference>
<evidence type="ECO:0000313" key="3">
    <source>
        <dbReference type="EMBL" id="GAA2046623.1"/>
    </source>
</evidence>
<proteinExistence type="predicted"/>
<evidence type="ECO:0000259" key="2">
    <source>
        <dbReference type="PROSITE" id="PS51900"/>
    </source>
</evidence>
<evidence type="ECO:0000313" key="4">
    <source>
        <dbReference type="Proteomes" id="UP001500751"/>
    </source>
</evidence>
<keyword evidence="1" id="KW-0238">DNA-binding</keyword>
<keyword evidence="4" id="KW-1185">Reference proteome</keyword>
<dbReference type="EMBL" id="BAAAQN010000041">
    <property type="protein sequence ID" value="GAA2046623.1"/>
    <property type="molecule type" value="Genomic_DNA"/>
</dbReference>
<name>A0ABN2V0I1_9ACTN</name>
<dbReference type="PROSITE" id="PS51900">
    <property type="entry name" value="CB"/>
    <property type="match status" value="1"/>
</dbReference>
<sequence>MAQRLTLEQLRVQTVRHGDGGRSYTIFDSTSGVHAAAERYLSAYAGKGSDRTYAYLLLDHLRWLEYEGLSAETVRFRDLERYMKAVGAKVPVRYGSPWRVGKRPYQNDALRGAAACLKGFYLRQAELGVNRTLAEALDVQRLPTQRDRDRAMLGHIKRSMEAVCGGLKWPGCGLKWPWASCACGCFVWRRSELAHPVMVDS</sequence>